<dbReference type="AlphaFoldDB" id="A0A081PHH4"/>
<reference evidence="3 4" key="1">
    <citation type="journal article" date="1992" name="Int. J. Syst. Bacteriol.">
        <title>Sphingobacterium antarcticus sp. nov. a Psychrotrophic Bacterium from the Soils of Schirmacher Oasis, Antarctica.</title>
        <authorList>
            <person name="Shivaji S."/>
            <person name="Ray M.K."/>
            <person name="Rao N.S."/>
            <person name="Saiserr L."/>
            <person name="Jagannadham M.V."/>
            <person name="Kumar G.S."/>
            <person name="Reddy G."/>
            <person name="Bhargava P.M."/>
        </authorList>
    </citation>
    <scope>NUCLEOTIDE SEQUENCE [LARGE SCALE GENOMIC DNA]</scope>
    <source>
        <strain evidence="3 4">4BY</strain>
    </source>
</reference>
<dbReference type="Proteomes" id="UP000028007">
    <property type="component" value="Unassembled WGS sequence"/>
</dbReference>
<gene>
    <name evidence="3" type="ORF">N180_06345</name>
</gene>
<evidence type="ECO:0000313" key="4">
    <source>
        <dbReference type="Proteomes" id="UP000028007"/>
    </source>
</evidence>
<evidence type="ECO:0000313" key="3">
    <source>
        <dbReference type="EMBL" id="KEQ30147.1"/>
    </source>
</evidence>
<dbReference type="CDD" id="cd03394">
    <property type="entry name" value="PAP2_like_5"/>
    <property type="match status" value="1"/>
</dbReference>
<dbReference type="SUPFAM" id="SSF48317">
    <property type="entry name" value="Acid phosphatase/Vanadium-dependent haloperoxidase"/>
    <property type="match status" value="1"/>
</dbReference>
<dbReference type="eggNOG" id="COG0671">
    <property type="taxonomic scope" value="Bacteria"/>
</dbReference>
<dbReference type="PANTHER" id="PTHR14969">
    <property type="entry name" value="SPHINGOSINE-1-PHOSPHATE PHOSPHOHYDROLASE"/>
    <property type="match status" value="1"/>
</dbReference>
<dbReference type="OrthoDB" id="9773582at2"/>
<sequence>MISRIILIFFLLTTSKLTIAQDNVIMTEQPDSVVNDPNNYKLSYRKLILPVSLISAGAISFAIPPMKELDLSAKIEVAHDRPGKTTLDNYTQYFPAVMVYGLNLAGIKGKHGFKDRTIIYATSQLISAAIVTPAKSLIAEERPDGSNKKSFPSGHAATAFSTAHFMYREYRDNNLLLSLSGYPFAAFTGVYRVLNNKHWMTDVVAGAGVGILSTELAYWLYPKMNTLISGKKKNNKSVVVPYYQSKGVGMSYLLVF</sequence>
<feature type="transmembrane region" description="Helical" evidence="1">
    <location>
        <begin position="175"/>
        <end position="194"/>
    </location>
</feature>
<feature type="transmembrane region" description="Helical" evidence="1">
    <location>
        <begin position="200"/>
        <end position="221"/>
    </location>
</feature>
<organism evidence="3 4">
    <name type="scientific">Pedobacter antarcticus 4BY</name>
    <dbReference type="NCBI Taxonomy" id="1358423"/>
    <lineage>
        <taxon>Bacteria</taxon>
        <taxon>Pseudomonadati</taxon>
        <taxon>Bacteroidota</taxon>
        <taxon>Sphingobacteriia</taxon>
        <taxon>Sphingobacteriales</taxon>
        <taxon>Sphingobacteriaceae</taxon>
        <taxon>Pedobacter</taxon>
    </lineage>
</organism>
<dbReference type="EMBL" id="JNFF01000048">
    <property type="protein sequence ID" value="KEQ30147.1"/>
    <property type="molecule type" value="Genomic_DNA"/>
</dbReference>
<proteinExistence type="predicted"/>
<dbReference type="SMART" id="SM00014">
    <property type="entry name" value="acidPPc"/>
    <property type="match status" value="1"/>
</dbReference>
<keyword evidence="1" id="KW-1133">Transmembrane helix</keyword>
<name>A0A081PHH4_9SPHI</name>
<evidence type="ECO:0000256" key="1">
    <source>
        <dbReference type="SAM" id="Phobius"/>
    </source>
</evidence>
<accession>A0A081PHH4</accession>
<dbReference type="InterPro" id="IPR000326">
    <property type="entry name" value="PAP2/HPO"/>
</dbReference>
<feature type="domain" description="Phosphatidic acid phosphatase type 2/haloperoxidase" evidence="2">
    <location>
        <begin position="117"/>
        <end position="218"/>
    </location>
</feature>
<feature type="transmembrane region" description="Helical" evidence="1">
    <location>
        <begin position="44"/>
        <end position="64"/>
    </location>
</feature>
<evidence type="ECO:0000259" key="2">
    <source>
        <dbReference type="SMART" id="SM00014"/>
    </source>
</evidence>
<protein>
    <submittedName>
        <fullName evidence="3">PA-phosphatase</fullName>
    </submittedName>
</protein>
<keyword evidence="1" id="KW-0812">Transmembrane</keyword>
<comment type="caution">
    <text evidence="3">The sequence shown here is derived from an EMBL/GenBank/DDBJ whole genome shotgun (WGS) entry which is preliminary data.</text>
</comment>
<keyword evidence="4" id="KW-1185">Reference proteome</keyword>
<dbReference type="Gene3D" id="1.20.144.10">
    <property type="entry name" value="Phosphatidic acid phosphatase type 2/haloperoxidase"/>
    <property type="match status" value="1"/>
</dbReference>
<dbReference type="PANTHER" id="PTHR14969:SF13">
    <property type="entry name" value="AT30094P"/>
    <property type="match status" value="1"/>
</dbReference>
<keyword evidence="1" id="KW-0472">Membrane</keyword>
<dbReference type="InterPro" id="IPR036938">
    <property type="entry name" value="PAP2/HPO_sf"/>
</dbReference>
<dbReference type="Pfam" id="PF01569">
    <property type="entry name" value="PAP2"/>
    <property type="match status" value="1"/>
</dbReference>